<dbReference type="NCBIfam" id="TIGR01146">
    <property type="entry name" value="ATPsyn_F1gamma"/>
    <property type="match status" value="1"/>
</dbReference>
<evidence type="ECO:0000256" key="2">
    <source>
        <dbReference type="ARBA" id="ARBA00004170"/>
    </source>
</evidence>
<comment type="subunit">
    <text evidence="10">F-type ATPases have 2 components, CF(1) - the catalytic core - and CF(0) - the membrane proton channel. CF(1) has five subunits: alpha(3), beta(3), gamma(1), delta(1), epsilon(1). CF(0) has three main subunits: a, b and c.</text>
</comment>
<dbReference type="GO" id="GO:0046933">
    <property type="term" value="F:proton-transporting ATP synthase activity, rotational mechanism"/>
    <property type="evidence" value="ECO:0007669"/>
    <property type="project" value="UniProtKB-UniRule"/>
</dbReference>
<dbReference type="GO" id="GO:0005524">
    <property type="term" value="F:ATP binding"/>
    <property type="evidence" value="ECO:0007669"/>
    <property type="project" value="UniProtKB-UniRule"/>
</dbReference>
<dbReference type="GO" id="GO:0005886">
    <property type="term" value="C:plasma membrane"/>
    <property type="evidence" value="ECO:0007669"/>
    <property type="project" value="UniProtKB-SubCell"/>
</dbReference>
<proteinExistence type="inferred from homology"/>
<evidence type="ECO:0000256" key="6">
    <source>
        <dbReference type="ARBA" id="ARBA00023065"/>
    </source>
</evidence>
<keyword evidence="10" id="KW-1003">Cell membrane</keyword>
<evidence type="ECO:0000256" key="10">
    <source>
        <dbReference type="HAMAP-Rule" id="MF_00815"/>
    </source>
</evidence>
<dbReference type="PRINTS" id="PR00126">
    <property type="entry name" value="ATPASEGAMMA"/>
</dbReference>
<dbReference type="OrthoDB" id="9812769at2"/>
<dbReference type="AlphaFoldDB" id="A0A3Q9CM49"/>
<keyword evidence="8 10" id="KW-0139">CF(1)</keyword>
<gene>
    <name evidence="10 11" type="primary">atpG</name>
    <name evidence="11" type="ORF">C3B56_00119</name>
</gene>
<evidence type="ECO:0000256" key="5">
    <source>
        <dbReference type="ARBA" id="ARBA00022781"/>
    </source>
</evidence>
<keyword evidence="6 10" id="KW-0406">Ion transport</keyword>
<dbReference type="GO" id="GO:0045259">
    <property type="term" value="C:proton-transporting ATP synthase complex"/>
    <property type="evidence" value="ECO:0007669"/>
    <property type="project" value="UniProtKB-KW"/>
</dbReference>
<evidence type="ECO:0000256" key="7">
    <source>
        <dbReference type="ARBA" id="ARBA00023136"/>
    </source>
</evidence>
<protein>
    <recommendedName>
        <fullName evidence="10">ATP synthase gamma chain</fullName>
    </recommendedName>
    <alternativeName>
        <fullName evidence="10">ATP synthase F1 sector gamma subunit</fullName>
    </alternativeName>
    <alternativeName>
        <fullName evidence="10">F-ATPase gamma subunit</fullName>
    </alternativeName>
</protein>
<dbReference type="Gene3D" id="3.40.1380.10">
    <property type="match status" value="1"/>
</dbReference>
<name>A0A3Q9CM49_9ENTR</name>
<keyword evidence="9 10" id="KW-0066">ATP synthesis</keyword>
<dbReference type="PANTHER" id="PTHR11693">
    <property type="entry name" value="ATP SYNTHASE GAMMA CHAIN"/>
    <property type="match status" value="1"/>
</dbReference>
<keyword evidence="7 10" id="KW-0472">Membrane</keyword>
<dbReference type="RefSeq" id="WP_126071496.1">
    <property type="nucleotide sequence ID" value="NZ_CP026513.1"/>
</dbReference>
<evidence type="ECO:0000256" key="1">
    <source>
        <dbReference type="ARBA" id="ARBA00003456"/>
    </source>
</evidence>
<evidence type="ECO:0000313" key="12">
    <source>
        <dbReference type="Proteomes" id="UP000274458"/>
    </source>
</evidence>
<dbReference type="HAMAP" id="MF_00815">
    <property type="entry name" value="ATP_synth_gamma_bact"/>
    <property type="match status" value="1"/>
</dbReference>
<comment type="function">
    <text evidence="1 10">Produces ATP from ADP in the presence of a proton gradient across the membrane. The gamma chain is believed to be important in regulating ATPase activity and the flow of protons through the CF(0) complex.</text>
</comment>
<dbReference type="CDD" id="cd12151">
    <property type="entry name" value="F1-ATPase_gamma"/>
    <property type="match status" value="1"/>
</dbReference>
<dbReference type="PANTHER" id="PTHR11693:SF22">
    <property type="entry name" value="ATP SYNTHASE SUBUNIT GAMMA, MITOCHONDRIAL"/>
    <property type="match status" value="1"/>
</dbReference>
<dbReference type="KEGG" id="aade:C3B56_00119"/>
<keyword evidence="5 10" id="KW-0375">Hydrogen ion transport</keyword>
<sequence>MNNIKIIKDKINSINNTKKITKVMEMVATNKMFKTKKNIERCKPYIKSIEKVIKNLLSGNPEYKHHYFKKKKIKKVGFIIVSSDRGLCGSLNNLLFKKILNKIIYFNKKNINVVFSIIGSKGASFFRYLNYKILSQYNNLSIKPKIIDIIGLIKSILNLYDNNKIEKLYISYNKYYNTMIQIPKITKLLPISFSKNKKIYKNRWDYIYENDSKFLLNTLLVRYIESKIYNCVLENIASEQSSRMIAMKSATENSNKIILELKLLYNKIRQSNITKELNEIISSTLIF</sequence>
<organism evidence="11 12">
    <name type="scientific">Candidatus Annandia adelgestsuga</name>
    <dbReference type="NCBI Taxonomy" id="1302411"/>
    <lineage>
        <taxon>Bacteria</taxon>
        <taxon>Pseudomonadati</taxon>
        <taxon>Pseudomonadota</taxon>
        <taxon>Gammaproteobacteria</taxon>
        <taxon>Enterobacterales</taxon>
        <taxon>Enterobacteriaceae</taxon>
        <taxon>Candidatus Annandia</taxon>
    </lineage>
</organism>
<reference evidence="11 12" key="1">
    <citation type="journal article" date="2018" name="Genome Biol. Evol.">
        <title>Partnering With a Pest: Genomes of Hemlock Woolly Adelgid Symbionts Reveal Atypical Nutritional Provisioning Patterns in Dual-Obligate Bacteria.</title>
        <authorList>
            <person name="Weglarz K.M."/>
            <person name="Havill N.P."/>
            <person name="Burke G.R."/>
            <person name="von Dohlen C.D."/>
        </authorList>
    </citation>
    <scope>NUCLEOTIDE SEQUENCE [LARGE SCALE GENOMIC DNA]</scope>
    <source>
        <strain evidence="11">ENA</strain>
    </source>
</reference>
<comment type="similarity">
    <text evidence="3 10">Belongs to the ATPase gamma chain family.</text>
</comment>
<dbReference type="Gene3D" id="1.10.287.80">
    <property type="entry name" value="ATP synthase, gamma subunit, helix hairpin domain"/>
    <property type="match status" value="2"/>
</dbReference>
<keyword evidence="4 10" id="KW-0813">Transport</keyword>
<evidence type="ECO:0000256" key="3">
    <source>
        <dbReference type="ARBA" id="ARBA00007681"/>
    </source>
</evidence>
<dbReference type="Pfam" id="PF00231">
    <property type="entry name" value="ATP-synt"/>
    <property type="match status" value="1"/>
</dbReference>
<accession>A0A3Q9CM49</accession>
<dbReference type="InterPro" id="IPR035968">
    <property type="entry name" value="ATP_synth_F1_ATPase_gsu"/>
</dbReference>
<dbReference type="GO" id="GO:0042777">
    <property type="term" value="P:proton motive force-driven plasma membrane ATP synthesis"/>
    <property type="evidence" value="ECO:0007669"/>
    <property type="project" value="UniProtKB-UniRule"/>
</dbReference>
<keyword evidence="12" id="KW-1185">Reference proteome</keyword>
<evidence type="ECO:0000313" key="11">
    <source>
        <dbReference type="EMBL" id="AZP36230.1"/>
    </source>
</evidence>
<dbReference type="EMBL" id="CP026513">
    <property type="protein sequence ID" value="AZP36230.1"/>
    <property type="molecule type" value="Genomic_DNA"/>
</dbReference>
<dbReference type="Proteomes" id="UP000274458">
    <property type="component" value="Chromosome"/>
</dbReference>
<dbReference type="InterPro" id="IPR000131">
    <property type="entry name" value="ATP_synth_F1_gsu"/>
</dbReference>
<evidence type="ECO:0000256" key="9">
    <source>
        <dbReference type="ARBA" id="ARBA00023310"/>
    </source>
</evidence>
<evidence type="ECO:0000256" key="4">
    <source>
        <dbReference type="ARBA" id="ARBA00022448"/>
    </source>
</evidence>
<dbReference type="SUPFAM" id="SSF52943">
    <property type="entry name" value="ATP synthase (F1-ATPase), gamma subunit"/>
    <property type="match status" value="1"/>
</dbReference>
<evidence type="ECO:0000256" key="8">
    <source>
        <dbReference type="ARBA" id="ARBA00023196"/>
    </source>
</evidence>
<comment type="subcellular location">
    <subcellularLocation>
        <location evidence="10">Cell membrane</location>
        <topology evidence="10">Peripheral membrane protein</topology>
    </subcellularLocation>
    <subcellularLocation>
        <location evidence="2">Membrane</location>
        <topology evidence="2">Peripheral membrane protein</topology>
    </subcellularLocation>
</comment>